<organism evidence="2 3">
    <name type="scientific">Chiloscyllium punctatum</name>
    <name type="common">Brownbanded bambooshark</name>
    <name type="synonym">Hemiscyllium punctatum</name>
    <dbReference type="NCBI Taxonomy" id="137246"/>
    <lineage>
        <taxon>Eukaryota</taxon>
        <taxon>Metazoa</taxon>
        <taxon>Chordata</taxon>
        <taxon>Craniata</taxon>
        <taxon>Vertebrata</taxon>
        <taxon>Chondrichthyes</taxon>
        <taxon>Elasmobranchii</taxon>
        <taxon>Galeomorphii</taxon>
        <taxon>Galeoidea</taxon>
        <taxon>Orectolobiformes</taxon>
        <taxon>Hemiscylliidae</taxon>
        <taxon>Chiloscyllium</taxon>
    </lineage>
</organism>
<dbReference type="OrthoDB" id="289250at2759"/>
<feature type="non-terminal residue" evidence="2">
    <location>
        <position position="1"/>
    </location>
</feature>
<proteinExistence type="predicted"/>
<comment type="caution">
    <text evidence="2">The sequence shown here is derived from an EMBL/GenBank/DDBJ whole genome shotgun (WGS) entry which is preliminary data.</text>
</comment>
<keyword evidence="3" id="KW-1185">Reference proteome</keyword>
<protein>
    <submittedName>
        <fullName evidence="2">Uncharacterized protein</fullName>
    </submittedName>
</protein>
<reference evidence="2 3" key="1">
    <citation type="journal article" date="2018" name="Nat. Ecol. Evol.">
        <title>Shark genomes provide insights into elasmobranch evolution and the origin of vertebrates.</title>
        <authorList>
            <person name="Hara Y"/>
            <person name="Yamaguchi K"/>
            <person name="Onimaru K"/>
            <person name="Kadota M"/>
            <person name="Koyanagi M"/>
            <person name="Keeley SD"/>
            <person name="Tatsumi K"/>
            <person name="Tanaka K"/>
            <person name="Motone F"/>
            <person name="Kageyama Y"/>
            <person name="Nozu R"/>
            <person name="Adachi N"/>
            <person name="Nishimura O"/>
            <person name="Nakagawa R"/>
            <person name="Tanegashima C"/>
            <person name="Kiyatake I"/>
            <person name="Matsumoto R"/>
            <person name="Murakumo K"/>
            <person name="Nishida K"/>
            <person name="Terakita A"/>
            <person name="Kuratani S"/>
            <person name="Sato K"/>
            <person name="Hyodo S Kuraku.S."/>
        </authorList>
    </citation>
    <scope>NUCLEOTIDE SEQUENCE [LARGE SCALE GENOMIC DNA]</scope>
</reference>
<evidence type="ECO:0000313" key="3">
    <source>
        <dbReference type="Proteomes" id="UP000287033"/>
    </source>
</evidence>
<dbReference type="Proteomes" id="UP000287033">
    <property type="component" value="Unassembled WGS sequence"/>
</dbReference>
<dbReference type="EMBL" id="BEZZ01038753">
    <property type="protein sequence ID" value="GCC40012.1"/>
    <property type="molecule type" value="Genomic_DNA"/>
</dbReference>
<feature type="region of interest" description="Disordered" evidence="1">
    <location>
        <begin position="15"/>
        <end position="42"/>
    </location>
</feature>
<evidence type="ECO:0000313" key="2">
    <source>
        <dbReference type="EMBL" id="GCC40012.1"/>
    </source>
</evidence>
<feature type="non-terminal residue" evidence="2">
    <location>
        <position position="105"/>
    </location>
</feature>
<dbReference type="STRING" id="137246.A0A401TBL7"/>
<sequence length="105" mass="11626">RTRLTWDLRLRPSGLPAPRGGCRTRPPPESAEGRCRRAGGGDEPRRLALRPAFLTGLSFLYFRLQVAANFMPVSSLVIGVDLVAIKPIPNVVTLQEDITTEKCRQ</sequence>
<accession>A0A401TBL7</accession>
<dbReference type="AlphaFoldDB" id="A0A401TBL7"/>
<name>A0A401TBL7_CHIPU</name>
<evidence type="ECO:0000256" key="1">
    <source>
        <dbReference type="SAM" id="MobiDB-lite"/>
    </source>
</evidence>
<feature type="compositionally biased region" description="Basic and acidic residues" evidence="1">
    <location>
        <begin position="31"/>
        <end position="42"/>
    </location>
</feature>
<gene>
    <name evidence="2" type="ORF">chiPu_0024405</name>
</gene>